<evidence type="ECO:0000256" key="1">
    <source>
        <dbReference type="ARBA" id="ARBA00007626"/>
    </source>
</evidence>
<comment type="similarity">
    <text evidence="1">Belongs to the PPR family. P subfamily.</text>
</comment>
<dbReference type="EMBL" id="JAKOGI010000018">
    <property type="protein sequence ID" value="KAJ8449965.1"/>
    <property type="molecule type" value="Genomic_DNA"/>
</dbReference>
<comment type="caution">
    <text evidence="6">The sequence shown here is derived from an EMBL/GenBank/DDBJ whole genome shotgun (WGS) entry which is preliminary data.</text>
</comment>
<dbReference type="OrthoDB" id="5588846at2759"/>
<dbReference type="InterPro" id="IPR002885">
    <property type="entry name" value="PPR_rpt"/>
</dbReference>
<feature type="repeat" description="PPR" evidence="3">
    <location>
        <begin position="422"/>
        <end position="456"/>
    </location>
</feature>
<name>A0A9Q1KVR4_9CARY</name>
<evidence type="ECO:0000256" key="4">
    <source>
        <dbReference type="SAM" id="MobiDB-lite"/>
    </source>
</evidence>
<feature type="domain" description="PROP1-like PPR" evidence="5">
    <location>
        <begin position="446"/>
        <end position="574"/>
    </location>
</feature>
<dbReference type="AlphaFoldDB" id="A0A9Q1KVR4"/>
<feature type="repeat" description="PPR" evidence="3">
    <location>
        <begin position="316"/>
        <end position="351"/>
    </location>
</feature>
<dbReference type="Gene3D" id="1.25.40.10">
    <property type="entry name" value="Tetratricopeptide repeat domain"/>
    <property type="match status" value="5"/>
</dbReference>
<feature type="repeat" description="PPR" evidence="3">
    <location>
        <begin position="457"/>
        <end position="492"/>
    </location>
</feature>
<sequence>MALTNRSLSCNPFTCTGCRSYLAPKLCFFFGGTHKRFGLVSLSSTPPSCIPSSSSPPSIFLHFLKEEEEEEEEEEDEEQHQQQEEEEEEEEMLEQSQQSSLDEECLDDPNYRLLKTRTSIQDPRGESTLSLQRKGQAAWHLADEFDSVDETDPEAQCELKGEELDEKTEFGSDGVPKIEGIVAEILGIARNLPENSTLGEHLRPYEGRLKKEECLEILGLMCEQGLLISCLYFYEWMRLQEPSLVHARACSLLFPALGRARMGDKLMILWRNLPNTREFRDVRVYDAAIFGLLSAGRYEYAWEVYEAMEKNNFLPDHVTASVMITVMRKQGKSAKDAWEFFERMNRKGVKWSLGVVGALIKSFCDEGLVKQALIIQAEMEKKGIFSNTIVYSTIMDAYCKSNCLEEAEALFAEMKNKGLSPTSATCNILMDAYSKRMQPEIVEKLLQEMQSIGLKPNAKSYTNLVSAYGRQKKRSDMAADAFLRMKRAGVRPNAHSYTALIHAYSVSGLHEKAYKAFENMQSEGIRPSVETYTALLDSFRRAGDAETLMKLWKSMIREKIEGTQVTFNILLDGFAKQGCYVEARDVICEFGKLGFQPTVMTYNMLINAYGRAGQNLKLPQLLKEMESLGLKPDSITYCTMIYAFVRVCDFKRAFFYHKQMVKSGLVPDAKSYKKLRATLDVKAAIRNKRDGKAIVGVANRKMGLLKANEKHEFWKNKKQHERSTVSAVQVGS</sequence>
<proteinExistence type="inferred from homology"/>
<feature type="repeat" description="PPR" evidence="3">
    <location>
        <begin position="387"/>
        <end position="421"/>
    </location>
</feature>
<dbReference type="InterPro" id="IPR033443">
    <property type="entry name" value="PROP1-like_PPR_dom"/>
</dbReference>
<dbReference type="InterPro" id="IPR011990">
    <property type="entry name" value="TPR-like_helical_dom_sf"/>
</dbReference>
<protein>
    <recommendedName>
        <fullName evidence="5">PROP1-like PPR domain-containing protein</fullName>
    </recommendedName>
</protein>
<keyword evidence="2" id="KW-0677">Repeat</keyword>
<feature type="repeat" description="PPR" evidence="3">
    <location>
        <begin position="281"/>
        <end position="315"/>
    </location>
</feature>
<gene>
    <name evidence="6" type="ORF">Cgig2_029327</name>
</gene>
<evidence type="ECO:0000256" key="2">
    <source>
        <dbReference type="ARBA" id="ARBA00022737"/>
    </source>
</evidence>
<dbReference type="Pfam" id="PF01535">
    <property type="entry name" value="PPR"/>
    <property type="match status" value="1"/>
</dbReference>
<keyword evidence="7" id="KW-1185">Reference proteome</keyword>
<accession>A0A9Q1KVR4</accession>
<dbReference type="Pfam" id="PF13041">
    <property type="entry name" value="PPR_2"/>
    <property type="match status" value="3"/>
</dbReference>
<dbReference type="PROSITE" id="PS51375">
    <property type="entry name" value="PPR"/>
    <property type="match status" value="10"/>
</dbReference>
<evidence type="ECO:0000313" key="6">
    <source>
        <dbReference type="EMBL" id="KAJ8449965.1"/>
    </source>
</evidence>
<feature type="repeat" description="PPR" evidence="3">
    <location>
        <begin position="493"/>
        <end position="527"/>
    </location>
</feature>
<dbReference type="Pfam" id="PF17177">
    <property type="entry name" value="PPR_long"/>
    <property type="match status" value="1"/>
</dbReference>
<dbReference type="PANTHER" id="PTHR47941">
    <property type="entry name" value="PENTATRICOPEPTIDE REPEAT-CONTAINING PROTEIN 3, MITOCHONDRIAL"/>
    <property type="match status" value="1"/>
</dbReference>
<evidence type="ECO:0000313" key="7">
    <source>
        <dbReference type="Proteomes" id="UP001153076"/>
    </source>
</evidence>
<feature type="repeat" description="PPR" evidence="3">
    <location>
        <begin position="598"/>
        <end position="632"/>
    </location>
</feature>
<dbReference type="Proteomes" id="UP001153076">
    <property type="component" value="Unassembled WGS sequence"/>
</dbReference>
<evidence type="ECO:0000259" key="5">
    <source>
        <dbReference type="Pfam" id="PF17177"/>
    </source>
</evidence>
<feature type="repeat" description="PPR" evidence="3">
    <location>
        <begin position="633"/>
        <end position="667"/>
    </location>
</feature>
<organism evidence="6 7">
    <name type="scientific">Carnegiea gigantea</name>
    <dbReference type="NCBI Taxonomy" id="171969"/>
    <lineage>
        <taxon>Eukaryota</taxon>
        <taxon>Viridiplantae</taxon>
        <taxon>Streptophyta</taxon>
        <taxon>Embryophyta</taxon>
        <taxon>Tracheophyta</taxon>
        <taxon>Spermatophyta</taxon>
        <taxon>Magnoliopsida</taxon>
        <taxon>eudicotyledons</taxon>
        <taxon>Gunneridae</taxon>
        <taxon>Pentapetalae</taxon>
        <taxon>Caryophyllales</taxon>
        <taxon>Cactineae</taxon>
        <taxon>Cactaceae</taxon>
        <taxon>Cactoideae</taxon>
        <taxon>Echinocereeae</taxon>
        <taxon>Carnegiea</taxon>
    </lineage>
</organism>
<feature type="repeat" description="PPR" evidence="3">
    <location>
        <begin position="528"/>
        <end position="562"/>
    </location>
</feature>
<feature type="repeat" description="PPR" evidence="3">
    <location>
        <begin position="563"/>
        <end position="597"/>
    </location>
</feature>
<evidence type="ECO:0000256" key="3">
    <source>
        <dbReference type="PROSITE-ProRule" id="PRU00708"/>
    </source>
</evidence>
<feature type="compositionally biased region" description="Acidic residues" evidence="4">
    <location>
        <begin position="66"/>
        <end position="93"/>
    </location>
</feature>
<dbReference type="NCBIfam" id="TIGR00756">
    <property type="entry name" value="PPR"/>
    <property type="match status" value="9"/>
</dbReference>
<reference evidence="6" key="1">
    <citation type="submission" date="2022-04" db="EMBL/GenBank/DDBJ databases">
        <title>Carnegiea gigantea Genome sequencing and assembly v2.</title>
        <authorList>
            <person name="Copetti D."/>
            <person name="Sanderson M.J."/>
            <person name="Burquez A."/>
            <person name="Wojciechowski M.F."/>
        </authorList>
    </citation>
    <scope>NUCLEOTIDE SEQUENCE</scope>
    <source>
        <strain evidence="6">SGP5-SGP5p</strain>
        <tissue evidence="6">Aerial part</tissue>
    </source>
</reference>
<feature type="region of interest" description="Disordered" evidence="4">
    <location>
        <begin position="66"/>
        <end position="106"/>
    </location>
</feature>